<dbReference type="RefSeq" id="WP_343872118.1">
    <property type="nucleotide sequence ID" value="NZ_BAAAIX010000005.1"/>
</dbReference>
<reference evidence="2" key="1">
    <citation type="journal article" date="2019" name="Int. J. Syst. Evol. Microbiol.">
        <title>The Global Catalogue of Microorganisms (GCM) 10K type strain sequencing project: providing services to taxonomists for standard genome sequencing and annotation.</title>
        <authorList>
            <consortium name="The Broad Institute Genomics Platform"/>
            <consortium name="The Broad Institute Genome Sequencing Center for Infectious Disease"/>
            <person name="Wu L."/>
            <person name="Ma J."/>
        </authorList>
    </citation>
    <scope>NUCLEOTIDE SEQUENCE [LARGE SCALE GENOMIC DNA]</scope>
    <source>
        <strain evidence="2">CAIM 431</strain>
    </source>
</reference>
<comment type="caution">
    <text evidence="1">The sequence shown here is derived from an EMBL/GenBank/DDBJ whole genome shotgun (WGS) entry which is preliminary data.</text>
</comment>
<dbReference type="Proteomes" id="UP001597326">
    <property type="component" value="Unassembled WGS sequence"/>
</dbReference>
<gene>
    <name evidence="1" type="ORF">ACFSCS_02720</name>
</gene>
<proteinExistence type="predicted"/>
<accession>A0ABW4RUL0</accession>
<organism evidence="1 2">
    <name type="scientific">Luteococcus peritonei</name>
    <dbReference type="NCBI Taxonomy" id="88874"/>
    <lineage>
        <taxon>Bacteria</taxon>
        <taxon>Bacillati</taxon>
        <taxon>Actinomycetota</taxon>
        <taxon>Actinomycetes</taxon>
        <taxon>Propionibacteriales</taxon>
        <taxon>Propionibacteriaceae</taxon>
        <taxon>Luteococcus</taxon>
    </lineage>
</organism>
<sequence>MRNPPGAAGTLVAAAGVFFVLLCALDSSADNQVTVPVRWLLDDTAAGVVAL</sequence>
<dbReference type="EMBL" id="JBHUFZ010000006">
    <property type="protein sequence ID" value="MFD1889098.1"/>
    <property type="molecule type" value="Genomic_DNA"/>
</dbReference>
<evidence type="ECO:0000313" key="2">
    <source>
        <dbReference type="Proteomes" id="UP001597326"/>
    </source>
</evidence>
<evidence type="ECO:0000313" key="1">
    <source>
        <dbReference type="EMBL" id="MFD1889098.1"/>
    </source>
</evidence>
<protein>
    <submittedName>
        <fullName evidence="1">Uncharacterized protein</fullName>
    </submittedName>
</protein>
<name>A0ABW4RUL0_9ACTN</name>
<keyword evidence="2" id="KW-1185">Reference proteome</keyword>